<sequence>MIDVEFFKELRRNAYVEAVTFKMSENNVIGYFAKDIDEAFLMSYGLVPYPIESTDTEILQYGEYNTCDMISTTTIYMTTKKCPLIYSSKIFLIEDICKKFTEVFSANCDRYIYEYSGDIAGTDIDGIIKSVYGFNFDEKKYKEYKKTFSKIDELLETIEKKIEPYEYNIVKYYIRYVAEPQKRVKILEKVLEDNINGINKTKYKCINVACPEIILDTLKSPICESYKKIDLAPKGCILKGGQNG</sequence>
<reference evidence="1" key="1">
    <citation type="submission" date="2022-04" db="EMBL/GenBank/DDBJ databases">
        <title>Complete genome sequences of Ezakiella coagulans and Fenollaria massiliensis.</title>
        <authorList>
            <person name="France M.T."/>
            <person name="Clifford J."/>
            <person name="Narina S."/>
            <person name="Rutt L."/>
            <person name="Ravel J."/>
        </authorList>
    </citation>
    <scope>NUCLEOTIDE SEQUENCE</scope>
    <source>
        <strain evidence="1">C0061C2</strain>
    </source>
</reference>
<gene>
    <name evidence="1" type="ORF">M1R53_02490</name>
</gene>
<organism evidence="1 2">
    <name type="scientific">Fenollaria massiliensis</name>
    <dbReference type="NCBI Taxonomy" id="938288"/>
    <lineage>
        <taxon>Bacteria</taxon>
        <taxon>Bacillati</taxon>
        <taxon>Bacillota</taxon>
        <taxon>Clostridia</taxon>
        <taxon>Eubacteriales</taxon>
        <taxon>Fenollaria</taxon>
    </lineage>
</organism>
<dbReference type="RefSeq" id="WP_249242949.1">
    <property type="nucleotide sequence ID" value="NZ_CP096649.1"/>
</dbReference>
<keyword evidence="2" id="KW-1185">Reference proteome</keyword>
<evidence type="ECO:0000313" key="1">
    <source>
        <dbReference type="EMBL" id="UQK59532.1"/>
    </source>
</evidence>
<dbReference type="AlphaFoldDB" id="A0A9E7DJV8"/>
<dbReference type="EMBL" id="CP096649">
    <property type="protein sequence ID" value="UQK59532.1"/>
    <property type="molecule type" value="Genomic_DNA"/>
</dbReference>
<dbReference type="KEGG" id="fms:M1R53_02490"/>
<proteinExistence type="predicted"/>
<protein>
    <submittedName>
        <fullName evidence="1">Uncharacterized protein</fullName>
    </submittedName>
</protein>
<dbReference type="Proteomes" id="UP000831151">
    <property type="component" value="Chromosome"/>
</dbReference>
<accession>A0A9E7DJV8</accession>
<name>A0A9E7DJV8_9FIRM</name>
<evidence type="ECO:0000313" key="2">
    <source>
        <dbReference type="Proteomes" id="UP000831151"/>
    </source>
</evidence>